<dbReference type="Pfam" id="PF12961">
    <property type="entry name" value="DUF3850"/>
    <property type="match status" value="1"/>
</dbReference>
<keyword evidence="3" id="KW-1185">Reference proteome</keyword>
<dbReference type="Gene3D" id="2.30.130.30">
    <property type="entry name" value="Hypothetical protein"/>
    <property type="match status" value="1"/>
</dbReference>
<sequence length="218" mass="24254">MEKQKENTDIPAIIYLRNFINRRPEHGLTHGEKDKALADLAYLERAINKQSVTIDALRKQVEIVSGAAMKVSGYLDSIVAAIEATTHGKGCTTNYAHQTVINVISAISKTESAYREALDMRGVPAFHALKIIPEYFDAVFIGYKKAELRLNDRDYSVGDCLILNEWELNAGYSGRSIVVEVTHVTPCDFAIPNYVMLSFDGIDSIDCYRDGSDEGIPF</sequence>
<gene>
    <name evidence="2" type="ORF">ERS008472_03128</name>
</gene>
<proteinExistence type="predicted"/>
<protein>
    <submittedName>
        <fullName evidence="2">Putative exported phage-related protein</fullName>
    </submittedName>
</protein>
<dbReference type="SUPFAM" id="SSF88697">
    <property type="entry name" value="PUA domain-like"/>
    <property type="match status" value="1"/>
</dbReference>
<dbReference type="AlphaFoldDB" id="A0A0T9QDI3"/>
<evidence type="ECO:0000259" key="1">
    <source>
        <dbReference type="Pfam" id="PF12961"/>
    </source>
</evidence>
<dbReference type="Proteomes" id="UP000041882">
    <property type="component" value="Unassembled WGS sequence"/>
</dbReference>
<dbReference type="EMBL" id="CQAW01000016">
    <property type="protein sequence ID" value="CNI06835.1"/>
    <property type="molecule type" value="Genomic_DNA"/>
</dbReference>
<organism evidence="2 3">
    <name type="scientific">Yersinia thracica</name>
    <dbReference type="NCBI Taxonomy" id="2890319"/>
    <lineage>
        <taxon>Bacteria</taxon>
        <taxon>Pseudomonadati</taxon>
        <taxon>Pseudomonadota</taxon>
        <taxon>Gammaproteobacteria</taxon>
        <taxon>Enterobacterales</taxon>
        <taxon>Yersiniaceae</taxon>
        <taxon>Yersinia</taxon>
    </lineage>
</organism>
<reference evidence="3" key="1">
    <citation type="submission" date="2015-03" db="EMBL/GenBank/DDBJ databases">
        <authorList>
            <consortium name="Pathogen Informatics"/>
            <person name="Murphy D."/>
        </authorList>
    </citation>
    <scope>NUCLEOTIDE SEQUENCE [LARGE SCALE GENOMIC DNA]</scope>
    <source>
        <strain evidence="3">IP6945</strain>
    </source>
</reference>
<dbReference type="InterPro" id="IPR015947">
    <property type="entry name" value="PUA-like_sf"/>
</dbReference>
<evidence type="ECO:0000313" key="2">
    <source>
        <dbReference type="EMBL" id="CNI06835.1"/>
    </source>
</evidence>
<feature type="domain" description="DUF3850" evidence="1">
    <location>
        <begin position="127"/>
        <end position="198"/>
    </location>
</feature>
<name>A0A0T9QDI3_9GAMM</name>
<dbReference type="InterPro" id="IPR039440">
    <property type="entry name" value="DUF3850"/>
</dbReference>
<accession>A0A0T9QDI3</accession>
<evidence type="ECO:0000313" key="3">
    <source>
        <dbReference type="Proteomes" id="UP000041882"/>
    </source>
</evidence>
<dbReference type="RefSeq" id="WP_227507671.1">
    <property type="nucleotide sequence ID" value="NZ_CQAW01000016.1"/>
</dbReference>